<evidence type="ECO:0000313" key="3">
    <source>
        <dbReference type="Proteomes" id="UP000199245"/>
    </source>
</evidence>
<evidence type="ECO:0000256" key="1">
    <source>
        <dbReference type="SAM" id="MobiDB-lite"/>
    </source>
</evidence>
<accession>A0A1G6QZB4</accession>
<feature type="compositionally biased region" description="Polar residues" evidence="1">
    <location>
        <begin position="1"/>
        <end position="20"/>
    </location>
</feature>
<evidence type="ECO:0000313" key="2">
    <source>
        <dbReference type="EMBL" id="SDC96996.1"/>
    </source>
</evidence>
<dbReference type="RefSeq" id="WP_092081589.1">
    <property type="nucleotide sequence ID" value="NZ_FMZW01000006.1"/>
</dbReference>
<dbReference type="AlphaFoldDB" id="A0A1G6QZB4"/>
<sequence>MTRKPVTQDSGRSSDWGSHAQTDKPWKGNPEKEQRTGHEKSSGSKKHSGDAKPDLEKWHESNTH</sequence>
<feature type="region of interest" description="Disordered" evidence="1">
    <location>
        <begin position="1"/>
        <end position="64"/>
    </location>
</feature>
<proteinExistence type="predicted"/>
<organism evidence="2 3">
    <name type="scientific">Bradyrhizobium brasilense</name>
    <dbReference type="NCBI Taxonomy" id="1419277"/>
    <lineage>
        <taxon>Bacteria</taxon>
        <taxon>Pseudomonadati</taxon>
        <taxon>Pseudomonadota</taxon>
        <taxon>Alphaproteobacteria</taxon>
        <taxon>Hyphomicrobiales</taxon>
        <taxon>Nitrobacteraceae</taxon>
        <taxon>Bradyrhizobium</taxon>
    </lineage>
</organism>
<name>A0A1G6QZB4_9BRAD</name>
<feature type="compositionally biased region" description="Basic and acidic residues" evidence="1">
    <location>
        <begin position="21"/>
        <end position="64"/>
    </location>
</feature>
<gene>
    <name evidence="2" type="ORF">SAMN05216337_1006155</name>
</gene>
<reference evidence="2 3" key="1">
    <citation type="submission" date="2016-10" db="EMBL/GenBank/DDBJ databases">
        <authorList>
            <person name="de Groot N.N."/>
        </authorList>
    </citation>
    <scope>NUCLEOTIDE SEQUENCE [LARGE SCALE GENOMIC DNA]</scope>
    <source>
        <strain evidence="2 3">R5</strain>
    </source>
</reference>
<dbReference type="EMBL" id="FMZW01000006">
    <property type="protein sequence ID" value="SDC96996.1"/>
    <property type="molecule type" value="Genomic_DNA"/>
</dbReference>
<protein>
    <submittedName>
        <fullName evidence="2">Uncharacterized protein</fullName>
    </submittedName>
</protein>
<dbReference type="Proteomes" id="UP000199245">
    <property type="component" value="Unassembled WGS sequence"/>
</dbReference>